<dbReference type="Gene3D" id="3.30.70.270">
    <property type="match status" value="2"/>
</dbReference>
<dbReference type="FunFam" id="3.30.70.270:FF:000063">
    <property type="entry name" value="Zinc knuckle domaincontaining protein"/>
    <property type="match status" value="1"/>
</dbReference>
<dbReference type="InterPro" id="IPR050951">
    <property type="entry name" value="Retrovirus_Pol_polyprotein"/>
</dbReference>
<dbReference type="SUPFAM" id="SSF53098">
    <property type="entry name" value="Ribonuclease H-like"/>
    <property type="match status" value="1"/>
</dbReference>
<keyword evidence="7" id="KW-0378">Hydrolase</keyword>
<dbReference type="FunFam" id="1.10.340.70:FF:000003">
    <property type="entry name" value="Protein CBG25708"/>
    <property type="match status" value="1"/>
</dbReference>
<dbReference type="PROSITE" id="PS00534">
    <property type="entry name" value="FERROCHELATASE"/>
    <property type="match status" value="1"/>
</dbReference>
<keyword evidence="8" id="KW-0695">RNA-directed DNA polymerase</keyword>
<dbReference type="Gene3D" id="3.10.10.10">
    <property type="entry name" value="HIV Type 1 Reverse Transcriptase, subunit A, domain 1"/>
    <property type="match status" value="1"/>
</dbReference>
<evidence type="ECO:0000256" key="1">
    <source>
        <dbReference type="ARBA" id="ARBA00007718"/>
    </source>
</evidence>
<dbReference type="GO" id="GO:0004325">
    <property type="term" value="F:ferrochelatase activity"/>
    <property type="evidence" value="ECO:0007669"/>
    <property type="project" value="InterPro"/>
</dbReference>
<dbReference type="Gene3D" id="1.10.340.70">
    <property type="match status" value="1"/>
</dbReference>
<dbReference type="Pfam" id="PF17917">
    <property type="entry name" value="RT_RNaseH"/>
    <property type="match status" value="1"/>
</dbReference>
<comment type="similarity">
    <text evidence="1">Belongs to the ferrochelatase family.</text>
</comment>
<dbReference type="GO" id="GO:0003964">
    <property type="term" value="F:RNA-directed DNA polymerase activity"/>
    <property type="evidence" value="ECO:0007669"/>
    <property type="project" value="UniProtKB-KW"/>
</dbReference>
<dbReference type="GO" id="GO:0042575">
    <property type="term" value="C:DNA polymerase complex"/>
    <property type="evidence" value="ECO:0007669"/>
    <property type="project" value="UniProtKB-ARBA"/>
</dbReference>
<evidence type="ECO:0000256" key="2">
    <source>
        <dbReference type="ARBA" id="ARBA00012493"/>
    </source>
</evidence>
<dbReference type="CDD" id="cd09274">
    <property type="entry name" value="RNase_HI_RT_Ty3"/>
    <property type="match status" value="1"/>
</dbReference>
<dbReference type="Pfam" id="PF17921">
    <property type="entry name" value="Integrase_H2C2"/>
    <property type="match status" value="1"/>
</dbReference>
<evidence type="ECO:0000256" key="7">
    <source>
        <dbReference type="ARBA" id="ARBA00022801"/>
    </source>
</evidence>
<dbReference type="GO" id="GO:0006783">
    <property type="term" value="P:heme biosynthetic process"/>
    <property type="evidence" value="ECO:0007669"/>
    <property type="project" value="InterPro"/>
</dbReference>
<accession>A0A6J1THQ8</accession>
<dbReference type="SUPFAM" id="SSF56672">
    <property type="entry name" value="DNA/RNA polymerases"/>
    <property type="match status" value="1"/>
</dbReference>
<dbReference type="Gene3D" id="3.30.420.10">
    <property type="entry name" value="Ribonuclease H-like superfamily/Ribonuclease H"/>
    <property type="match status" value="1"/>
</dbReference>
<dbReference type="FunFam" id="3.30.420.10:FF:000063">
    <property type="entry name" value="Retrovirus-related Pol polyprotein from transposon 297-like Protein"/>
    <property type="match status" value="1"/>
</dbReference>
<keyword evidence="5" id="KW-0540">Nuclease</keyword>
<dbReference type="PANTHER" id="PTHR37984:SF7">
    <property type="entry name" value="INTEGRASE CATALYTIC DOMAIN-CONTAINING PROTEIN"/>
    <property type="match status" value="1"/>
</dbReference>
<dbReference type="InterPro" id="IPR019772">
    <property type="entry name" value="Ferrochelatase_AS"/>
</dbReference>
<evidence type="ECO:0000313" key="11">
    <source>
        <dbReference type="Proteomes" id="UP000504606"/>
    </source>
</evidence>
<dbReference type="InterPro" id="IPR012337">
    <property type="entry name" value="RNaseH-like_sf"/>
</dbReference>
<evidence type="ECO:0000256" key="3">
    <source>
        <dbReference type="ARBA" id="ARBA00022679"/>
    </source>
</evidence>
<organism evidence="11 12">
    <name type="scientific">Frankliniella occidentalis</name>
    <name type="common">Western flower thrips</name>
    <name type="synonym">Euthrips occidentalis</name>
    <dbReference type="NCBI Taxonomy" id="133901"/>
    <lineage>
        <taxon>Eukaryota</taxon>
        <taxon>Metazoa</taxon>
        <taxon>Ecdysozoa</taxon>
        <taxon>Arthropoda</taxon>
        <taxon>Hexapoda</taxon>
        <taxon>Insecta</taxon>
        <taxon>Pterygota</taxon>
        <taxon>Neoptera</taxon>
        <taxon>Paraneoptera</taxon>
        <taxon>Thysanoptera</taxon>
        <taxon>Terebrantia</taxon>
        <taxon>Thripoidea</taxon>
        <taxon>Thripidae</taxon>
        <taxon>Frankliniella</taxon>
    </lineage>
</organism>
<dbReference type="OrthoDB" id="8038132at2759"/>
<dbReference type="GO" id="GO:0015074">
    <property type="term" value="P:DNA integration"/>
    <property type="evidence" value="ECO:0007669"/>
    <property type="project" value="InterPro"/>
</dbReference>
<feature type="domain" description="Integrase catalytic" evidence="10">
    <location>
        <begin position="756"/>
        <end position="920"/>
    </location>
</feature>
<evidence type="ECO:0000259" key="10">
    <source>
        <dbReference type="PROSITE" id="PS50994"/>
    </source>
</evidence>
<evidence type="ECO:0000256" key="4">
    <source>
        <dbReference type="ARBA" id="ARBA00022695"/>
    </source>
</evidence>
<dbReference type="GO" id="GO:0003676">
    <property type="term" value="F:nucleic acid binding"/>
    <property type="evidence" value="ECO:0007669"/>
    <property type="project" value="InterPro"/>
</dbReference>
<dbReference type="PROSITE" id="PS50878">
    <property type="entry name" value="RT_POL"/>
    <property type="match status" value="1"/>
</dbReference>
<dbReference type="AlphaFoldDB" id="A0A6J1THQ8"/>
<name>A0A6J1THQ8_FRAOC</name>
<dbReference type="EC" id="2.7.7.49" evidence="2"/>
<dbReference type="InterPro" id="IPR043502">
    <property type="entry name" value="DNA/RNA_pol_sf"/>
</dbReference>
<sequence length="1094" mass="124622">MWAEYIEFEFGRVQIKLDTGAEVNVMPKCLLDKLIGKNYKLKPTPIILEVYSGARLRPLGSITFDNCTLNGISIALDFIVAEVESVPLLSLEACEQYNLINRVINKSSKPTSNVFQVSINACETAMLTYPNQSKQPYAKFNQSPKVTSTEESLENDSAFKQIILDNPDVFSKDPGCFPNLYSIEVDPSKKPVAIPSRRVPLTIKDRYQSYLQKLCSQEIIKKCSNPRGYISPIVIVEKPDSSLRICLDPKHLNEALCRPFYQIPSIEDISALLTNKKYFTVLDLTTGFWHCKLTDSSSELCKFSTPFGIYQFLRLPFGLSVSPEIFQQAVNDVFGSIDGIVMYFDDLLIVADSEEKHDLIFQAVIQRARENNVHFNPDKIQYKKTSVKFLGHIFSQWGKSVDPDRIEAIKKLKNPTNIKELQRLLGIVNHLREFVPNLADDTACLTQLMKKNVHFEWLPFHSDALDSIKDKICLNISLVVFDPKKSIEIQCDSSQNGIGTCLMQNGRPVSFASRSLTQSERNYAQIEKELLAIVYSVQKFHYYLYGQKSIVVYSDHKPLIPIFKQPLSEVSSKRLARLLLKTLAYDLKVQHVPGKLMHIADALSRDFLPCQPNDEVLMTQVHSVSSVIVTNVEKQYAKETLSDETLQQVIDFYNNGWPNNSRSLNNNLKKYFAIRNELTVEDNLVYFKNRLVIPNSLQHSTLIQLHSGHQKIVKSKALAQQTVFWPGINLDLEAFVAKCSVCAEVAPSQKKLNMIQHDIPDLPWWQIAVDILEYKGLFYLVVIDYYSKWIDAILMKDKTAHTVVDILSFLFSVHGVPKVLFADNNPFKSYVCTEFAEQQNFTIVTCSPHFHQSNGLAERAVGIVKSFLKKCFRDPKATLQNCLLQYRITPIAGLGASPAQLLMSRQLRSSLPIHVSKLKPAVIPNVKTLLTQKSNLTKQHYDKTANSKECTFSPSDYVFMQNPFTKEWEPGIIVEKCDEPRSYFVKNSGTSRVVRRNVKFLKPNPSSQLKPYCTPVYMLPAASNNVPVNQIPIVNDNEIPQNNADPNLNQNVLNLNDIDDNLERWREQIRNRMENVPVNRTRTRVIKKPDRLNL</sequence>
<keyword evidence="11" id="KW-1185">Reference proteome</keyword>
<keyword evidence="6" id="KW-0255">Endonuclease</keyword>
<dbReference type="InterPro" id="IPR001584">
    <property type="entry name" value="Integrase_cat-core"/>
</dbReference>
<dbReference type="InterPro" id="IPR000477">
    <property type="entry name" value="RT_dom"/>
</dbReference>
<dbReference type="KEGG" id="foc:113215825"/>
<dbReference type="InterPro" id="IPR036397">
    <property type="entry name" value="RNaseH_sf"/>
</dbReference>
<gene>
    <name evidence="12" type="primary">LOC113215825</name>
</gene>
<dbReference type="InterPro" id="IPR041588">
    <property type="entry name" value="Integrase_H2C2"/>
</dbReference>
<keyword evidence="3" id="KW-0808">Transferase</keyword>
<protein>
    <recommendedName>
        <fullName evidence="2">RNA-directed DNA polymerase</fullName>
        <ecNumber evidence="2">2.7.7.49</ecNumber>
    </recommendedName>
</protein>
<dbReference type="RefSeq" id="XP_026291275.2">
    <property type="nucleotide sequence ID" value="XM_026435490.2"/>
</dbReference>
<reference evidence="12" key="1">
    <citation type="submission" date="2025-08" db="UniProtKB">
        <authorList>
            <consortium name="RefSeq"/>
        </authorList>
    </citation>
    <scope>IDENTIFICATION</scope>
    <source>
        <tissue evidence="12">Whole organism</tissue>
    </source>
</reference>
<evidence type="ECO:0000256" key="6">
    <source>
        <dbReference type="ARBA" id="ARBA00022759"/>
    </source>
</evidence>
<keyword evidence="4" id="KW-0548">Nucleotidyltransferase</keyword>
<evidence type="ECO:0000256" key="5">
    <source>
        <dbReference type="ARBA" id="ARBA00022722"/>
    </source>
</evidence>
<dbReference type="CDD" id="cd05481">
    <property type="entry name" value="retropepsin_like_LTR_1"/>
    <property type="match status" value="1"/>
</dbReference>
<dbReference type="PROSITE" id="PS50994">
    <property type="entry name" value="INTEGRASE"/>
    <property type="match status" value="1"/>
</dbReference>
<dbReference type="CDD" id="cd01647">
    <property type="entry name" value="RT_LTR"/>
    <property type="match status" value="1"/>
</dbReference>
<dbReference type="InterPro" id="IPR043128">
    <property type="entry name" value="Rev_trsase/Diguanyl_cyclase"/>
</dbReference>
<evidence type="ECO:0000313" key="12">
    <source>
        <dbReference type="RefSeq" id="XP_026291275.2"/>
    </source>
</evidence>
<dbReference type="Pfam" id="PF00078">
    <property type="entry name" value="RVT_1"/>
    <property type="match status" value="1"/>
</dbReference>
<dbReference type="Proteomes" id="UP000504606">
    <property type="component" value="Unplaced"/>
</dbReference>
<proteinExistence type="inferred from homology"/>
<evidence type="ECO:0000259" key="9">
    <source>
        <dbReference type="PROSITE" id="PS50878"/>
    </source>
</evidence>
<dbReference type="PANTHER" id="PTHR37984">
    <property type="entry name" value="PROTEIN CBG26694"/>
    <property type="match status" value="1"/>
</dbReference>
<evidence type="ECO:0000256" key="8">
    <source>
        <dbReference type="ARBA" id="ARBA00022918"/>
    </source>
</evidence>
<dbReference type="GeneID" id="113215825"/>
<dbReference type="GO" id="GO:0016787">
    <property type="term" value="F:hydrolase activity"/>
    <property type="evidence" value="ECO:0007669"/>
    <property type="project" value="UniProtKB-KW"/>
</dbReference>
<dbReference type="InterPro" id="IPR041373">
    <property type="entry name" value="RT_RNaseH"/>
</dbReference>
<dbReference type="GO" id="GO:0004519">
    <property type="term" value="F:endonuclease activity"/>
    <property type="evidence" value="ECO:0007669"/>
    <property type="project" value="UniProtKB-KW"/>
</dbReference>
<feature type="domain" description="Reverse transcriptase" evidence="9">
    <location>
        <begin position="217"/>
        <end position="394"/>
    </location>
</feature>